<dbReference type="NCBIfam" id="TIGR02072">
    <property type="entry name" value="BioC"/>
    <property type="match status" value="1"/>
</dbReference>
<dbReference type="RefSeq" id="WP_229523535.1">
    <property type="nucleotide sequence ID" value="NZ_JAFFQR010000029.1"/>
</dbReference>
<dbReference type="InterPro" id="IPR029063">
    <property type="entry name" value="SAM-dependent_MTases_sf"/>
</dbReference>
<keyword evidence="6 8" id="KW-0949">S-adenosyl-L-methionine</keyword>
<dbReference type="GO" id="GO:0102130">
    <property type="term" value="F:malonyl-CoA methyltransferase activity"/>
    <property type="evidence" value="ECO:0007669"/>
    <property type="project" value="UniProtKB-EC"/>
</dbReference>
<accession>A0ABW4D7W4</accession>
<dbReference type="InterPro" id="IPR011814">
    <property type="entry name" value="BioC"/>
</dbReference>
<evidence type="ECO:0000256" key="7">
    <source>
        <dbReference type="ARBA" id="ARBA00022756"/>
    </source>
</evidence>
<protein>
    <recommendedName>
        <fullName evidence="3 8">Malonyl-[acyl-carrier protein] O-methyltransferase</fullName>
        <shortName evidence="8">Malonyl-ACP O-methyltransferase</shortName>
        <ecNumber evidence="3 8">2.1.1.197</ecNumber>
    </recommendedName>
    <alternativeName>
        <fullName evidence="8">Biotin synthesis protein BioC</fullName>
    </alternativeName>
</protein>
<evidence type="ECO:0000256" key="3">
    <source>
        <dbReference type="ARBA" id="ARBA00012327"/>
    </source>
</evidence>
<dbReference type="Proteomes" id="UP001597340">
    <property type="component" value="Unassembled WGS sequence"/>
</dbReference>
<dbReference type="Pfam" id="PF08241">
    <property type="entry name" value="Methyltransf_11"/>
    <property type="match status" value="1"/>
</dbReference>
<evidence type="ECO:0000256" key="1">
    <source>
        <dbReference type="ARBA" id="ARBA00000852"/>
    </source>
</evidence>
<name>A0ABW4D7W4_9BACL</name>
<evidence type="ECO:0000256" key="2">
    <source>
        <dbReference type="ARBA" id="ARBA00004746"/>
    </source>
</evidence>
<comment type="similarity">
    <text evidence="8">Belongs to the methyltransferase superfamily.</text>
</comment>
<sequence>MISRKAAIARQFNCSAAGLYDTHAHVQRTMADMLADILIKQTNADNSNNLSLLEIGCGTGILTEILVNRWPHSSITALDIAPAMLLAAEQRVLSTANPAGSNDRPLSDIRFLLADVEKWAANMPVSSFDLIVSSACFQWLSQPQQTLNYLYRLLRPEGILAFSTFGPDTFHELHTAFEEVYRAENMVPQRHGLSFQSANQWIDSLTTAGFSNIQYQCTPLTEEYASPRDFLLSVKAVGASTSEAVASRSLGSRRLFTSLYKEYEDRFSTPEGVAATYDIVLIQASKTQ</sequence>
<evidence type="ECO:0000259" key="9">
    <source>
        <dbReference type="Pfam" id="PF08241"/>
    </source>
</evidence>
<keyword evidence="11" id="KW-1185">Reference proteome</keyword>
<dbReference type="HAMAP" id="MF_00835">
    <property type="entry name" value="BioC"/>
    <property type="match status" value="1"/>
</dbReference>
<evidence type="ECO:0000256" key="4">
    <source>
        <dbReference type="ARBA" id="ARBA00022603"/>
    </source>
</evidence>
<evidence type="ECO:0000256" key="8">
    <source>
        <dbReference type="HAMAP-Rule" id="MF_00835"/>
    </source>
</evidence>
<comment type="pathway">
    <text evidence="2 8">Cofactor biosynthesis; biotin biosynthesis.</text>
</comment>
<reference evidence="11" key="1">
    <citation type="journal article" date="2019" name="Int. J. Syst. Evol. Microbiol.">
        <title>The Global Catalogue of Microorganisms (GCM) 10K type strain sequencing project: providing services to taxonomists for standard genome sequencing and annotation.</title>
        <authorList>
            <consortium name="The Broad Institute Genomics Platform"/>
            <consortium name="The Broad Institute Genome Sequencing Center for Infectious Disease"/>
            <person name="Wu L."/>
            <person name="Ma J."/>
        </authorList>
    </citation>
    <scope>NUCLEOTIDE SEQUENCE [LARGE SCALE GENOMIC DNA]</scope>
    <source>
        <strain evidence="11">CCM 9147</strain>
    </source>
</reference>
<comment type="catalytic activity">
    <reaction evidence="1 8">
        <text>malonyl-[ACP] + S-adenosyl-L-methionine = malonyl-[ACP] methyl ester + S-adenosyl-L-homocysteine</text>
        <dbReference type="Rhea" id="RHEA:17105"/>
        <dbReference type="Rhea" id="RHEA-COMP:9623"/>
        <dbReference type="Rhea" id="RHEA-COMP:9954"/>
        <dbReference type="ChEBI" id="CHEBI:57856"/>
        <dbReference type="ChEBI" id="CHEBI:59789"/>
        <dbReference type="ChEBI" id="CHEBI:78449"/>
        <dbReference type="ChEBI" id="CHEBI:78845"/>
        <dbReference type="EC" id="2.1.1.197"/>
    </reaction>
</comment>
<organism evidence="10 11">
    <name type="scientific">Paenibacillus farraposensis</name>
    <dbReference type="NCBI Taxonomy" id="2807095"/>
    <lineage>
        <taxon>Bacteria</taxon>
        <taxon>Bacillati</taxon>
        <taxon>Bacillota</taxon>
        <taxon>Bacilli</taxon>
        <taxon>Bacillales</taxon>
        <taxon>Paenibacillaceae</taxon>
        <taxon>Paenibacillus</taxon>
    </lineage>
</organism>
<dbReference type="SUPFAM" id="SSF53335">
    <property type="entry name" value="S-adenosyl-L-methionine-dependent methyltransferases"/>
    <property type="match status" value="1"/>
</dbReference>
<evidence type="ECO:0000313" key="10">
    <source>
        <dbReference type="EMBL" id="MFD1460837.1"/>
    </source>
</evidence>
<keyword evidence="4 8" id="KW-0489">Methyltransferase</keyword>
<evidence type="ECO:0000313" key="11">
    <source>
        <dbReference type="Proteomes" id="UP001597340"/>
    </source>
</evidence>
<keyword evidence="5 8" id="KW-0808">Transferase</keyword>
<dbReference type="Gene3D" id="3.40.50.150">
    <property type="entry name" value="Vaccinia Virus protein VP39"/>
    <property type="match status" value="1"/>
</dbReference>
<feature type="domain" description="Methyltransferase type 11" evidence="9">
    <location>
        <begin position="53"/>
        <end position="162"/>
    </location>
</feature>
<dbReference type="PANTHER" id="PTHR43861">
    <property type="entry name" value="TRANS-ACONITATE 2-METHYLTRANSFERASE-RELATED"/>
    <property type="match status" value="1"/>
</dbReference>
<keyword evidence="7 8" id="KW-0093">Biotin biosynthesis</keyword>
<comment type="function">
    <text evidence="8">Converts the free carboxyl group of a malonyl-thioester to its methyl ester by transfer of a methyl group from S-adenosyl-L-methionine (SAM). It allows to synthesize pimeloyl-ACP via the fatty acid synthetic pathway.</text>
</comment>
<dbReference type="EC" id="2.1.1.197" evidence="3 8"/>
<comment type="caution">
    <text evidence="10">The sequence shown here is derived from an EMBL/GenBank/DDBJ whole genome shotgun (WGS) entry which is preliminary data.</text>
</comment>
<proteinExistence type="inferred from homology"/>
<dbReference type="InterPro" id="IPR013216">
    <property type="entry name" value="Methyltransf_11"/>
</dbReference>
<dbReference type="EMBL" id="JBHTNZ010000004">
    <property type="protein sequence ID" value="MFD1460837.1"/>
    <property type="molecule type" value="Genomic_DNA"/>
</dbReference>
<dbReference type="GO" id="GO:0032259">
    <property type="term" value="P:methylation"/>
    <property type="evidence" value="ECO:0007669"/>
    <property type="project" value="UniProtKB-KW"/>
</dbReference>
<evidence type="ECO:0000256" key="5">
    <source>
        <dbReference type="ARBA" id="ARBA00022679"/>
    </source>
</evidence>
<dbReference type="CDD" id="cd02440">
    <property type="entry name" value="AdoMet_MTases"/>
    <property type="match status" value="1"/>
</dbReference>
<dbReference type="PANTHER" id="PTHR43861:SF1">
    <property type="entry name" value="TRANS-ACONITATE 2-METHYLTRANSFERASE"/>
    <property type="match status" value="1"/>
</dbReference>
<evidence type="ECO:0000256" key="6">
    <source>
        <dbReference type="ARBA" id="ARBA00022691"/>
    </source>
</evidence>
<gene>
    <name evidence="8 10" type="primary">bioC</name>
    <name evidence="10" type="ORF">ACFQ5D_05140</name>
</gene>